<protein>
    <recommendedName>
        <fullName evidence="3">H(+)-transporting two-sector ATPase</fullName>
        <ecNumber evidence="3">7.1.2.2</ecNumber>
    </recommendedName>
</protein>
<evidence type="ECO:0000256" key="11">
    <source>
        <dbReference type="ARBA" id="ARBA00023310"/>
    </source>
</evidence>
<name>A0A835A292_9POAL</name>
<dbReference type="PANTHER" id="PTHR15184:SF71">
    <property type="entry name" value="ATP SYNTHASE SUBUNIT BETA, MITOCHONDRIAL"/>
    <property type="match status" value="1"/>
</dbReference>
<sequence length="42" mass="4537">MPAFIELDTKLSIFETVIKVVDLLAPYRRGGKIGLFGGGGQE</sequence>
<keyword evidence="8" id="KW-0406">Ion transport</keyword>
<dbReference type="GO" id="GO:0005524">
    <property type="term" value="F:ATP binding"/>
    <property type="evidence" value="ECO:0007669"/>
    <property type="project" value="UniProtKB-KW"/>
</dbReference>
<keyword evidence="9" id="KW-0472">Membrane</keyword>
<evidence type="ECO:0000256" key="2">
    <source>
        <dbReference type="ARBA" id="ARBA00008936"/>
    </source>
</evidence>
<dbReference type="GO" id="GO:0045259">
    <property type="term" value="C:proton-transporting ATP synthase complex"/>
    <property type="evidence" value="ECO:0007669"/>
    <property type="project" value="UniProtKB-KW"/>
</dbReference>
<evidence type="ECO:0000256" key="3">
    <source>
        <dbReference type="ARBA" id="ARBA00012473"/>
    </source>
</evidence>
<reference evidence="13" key="1">
    <citation type="submission" date="2020-07" db="EMBL/GenBank/DDBJ databases">
        <title>Genome sequence and genetic diversity analysis of an under-domesticated orphan crop, white fonio (Digitaria exilis).</title>
        <authorList>
            <person name="Bennetzen J.L."/>
            <person name="Chen S."/>
            <person name="Ma X."/>
            <person name="Wang X."/>
            <person name="Yssel A.E.J."/>
            <person name="Chaluvadi S.R."/>
            <person name="Johnson M."/>
            <person name="Gangashetty P."/>
            <person name="Hamidou F."/>
            <person name="Sanogo M.D."/>
            <person name="Zwaenepoel A."/>
            <person name="Wallace J."/>
            <person name="Van De Peer Y."/>
            <person name="Van Deynze A."/>
        </authorList>
    </citation>
    <scope>NUCLEOTIDE SEQUENCE</scope>
    <source>
        <tissue evidence="13">Leaves</tissue>
    </source>
</reference>
<dbReference type="AlphaFoldDB" id="A0A835A292"/>
<evidence type="ECO:0000256" key="4">
    <source>
        <dbReference type="ARBA" id="ARBA00022448"/>
    </source>
</evidence>
<gene>
    <name evidence="13" type="ORF">HU200_062965</name>
</gene>
<dbReference type="EMBL" id="JACEFO010002671">
    <property type="protein sequence ID" value="KAF8652023.1"/>
    <property type="molecule type" value="Genomic_DNA"/>
</dbReference>
<dbReference type="GO" id="GO:0046933">
    <property type="term" value="F:proton-transporting ATP synthase activity, rotational mechanism"/>
    <property type="evidence" value="ECO:0007669"/>
    <property type="project" value="TreeGrafter"/>
</dbReference>
<evidence type="ECO:0000313" key="13">
    <source>
        <dbReference type="EMBL" id="KAF8652023.1"/>
    </source>
</evidence>
<evidence type="ECO:0000256" key="7">
    <source>
        <dbReference type="ARBA" id="ARBA00022840"/>
    </source>
</evidence>
<keyword evidence="10" id="KW-0139">CF(1)</keyword>
<dbReference type="Proteomes" id="UP000636709">
    <property type="component" value="Unassembled WGS sequence"/>
</dbReference>
<evidence type="ECO:0000256" key="6">
    <source>
        <dbReference type="ARBA" id="ARBA00022781"/>
    </source>
</evidence>
<comment type="caution">
    <text evidence="13">The sequence shown here is derived from an EMBL/GenBank/DDBJ whole genome shotgun (WGS) entry which is preliminary data.</text>
</comment>
<proteinExistence type="inferred from homology"/>
<evidence type="ECO:0000313" key="14">
    <source>
        <dbReference type="Proteomes" id="UP000636709"/>
    </source>
</evidence>
<evidence type="ECO:0000256" key="12">
    <source>
        <dbReference type="ARBA" id="ARBA00048383"/>
    </source>
</evidence>
<evidence type="ECO:0000256" key="8">
    <source>
        <dbReference type="ARBA" id="ARBA00023065"/>
    </source>
</evidence>
<dbReference type="PANTHER" id="PTHR15184">
    <property type="entry name" value="ATP SYNTHASE"/>
    <property type="match status" value="1"/>
</dbReference>
<dbReference type="InterPro" id="IPR050053">
    <property type="entry name" value="ATPase_alpha/beta_chains"/>
</dbReference>
<evidence type="ECO:0000256" key="1">
    <source>
        <dbReference type="ARBA" id="ARBA00004370"/>
    </source>
</evidence>
<accession>A0A835A292</accession>
<keyword evidence="14" id="KW-1185">Reference proteome</keyword>
<comment type="similarity">
    <text evidence="2">Belongs to the ATPase alpha/beta chains family.</text>
</comment>
<keyword evidence="11" id="KW-0066">ATP synthesis</keyword>
<evidence type="ECO:0000256" key="9">
    <source>
        <dbReference type="ARBA" id="ARBA00023136"/>
    </source>
</evidence>
<dbReference type="EC" id="7.1.2.2" evidence="3"/>
<evidence type="ECO:0000256" key="10">
    <source>
        <dbReference type="ARBA" id="ARBA00023196"/>
    </source>
</evidence>
<dbReference type="GO" id="GO:0009535">
    <property type="term" value="C:chloroplast thylakoid membrane"/>
    <property type="evidence" value="ECO:0007669"/>
    <property type="project" value="TreeGrafter"/>
</dbReference>
<keyword evidence="7" id="KW-0067">ATP-binding</keyword>
<keyword evidence="6" id="KW-0375">Hydrogen ion transport</keyword>
<evidence type="ECO:0000256" key="5">
    <source>
        <dbReference type="ARBA" id="ARBA00022741"/>
    </source>
</evidence>
<dbReference type="GO" id="GO:0005739">
    <property type="term" value="C:mitochondrion"/>
    <property type="evidence" value="ECO:0007669"/>
    <property type="project" value="GOC"/>
</dbReference>
<comment type="catalytic activity">
    <reaction evidence="12">
        <text>ATP + H2O + 4 H(+)(in) = ADP + phosphate + 5 H(+)(out)</text>
        <dbReference type="Rhea" id="RHEA:57720"/>
        <dbReference type="ChEBI" id="CHEBI:15377"/>
        <dbReference type="ChEBI" id="CHEBI:15378"/>
        <dbReference type="ChEBI" id="CHEBI:30616"/>
        <dbReference type="ChEBI" id="CHEBI:43474"/>
        <dbReference type="ChEBI" id="CHEBI:456216"/>
        <dbReference type="EC" id="7.1.2.2"/>
    </reaction>
</comment>
<comment type="subcellular location">
    <subcellularLocation>
        <location evidence="1">Membrane</location>
    </subcellularLocation>
</comment>
<dbReference type="Gene3D" id="3.40.50.12240">
    <property type="match status" value="1"/>
</dbReference>
<dbReference type="GO" id="GO:0042776">
    <property type="term" value="P:proton motive force-driven mitochondrial ATP synthesis"/>
    <property type="evidence" value="ECO:0007669"/>
    <property type="project" value="TreeGrafter"/>
</dbReference>
<keyword evidence="5" id="KW-0547">Nucleotide-binding</keyword>
<keyword evidence="4" id="KW-0813">Transport</keyword>
<organism evidence="13 14">
    <name type="scientific">Digitaria exilis</name>
    <dbReference type="NCBI Taxonomy" id="1010633"/>
    <lineage>
        <taxon>Eukaryota</taxon>
        <taxon>Viridiplantae</taxon>
        <taxon>Streptophyta</taxon>
        <taxon>Embryophyta</taxon>
        <taxon>Tracheophyta</taxon>
        <taxon>Spermatophyta</taxon>
        <taxon>Magnoliopsida</taxon>
        <taxon>Liliopsida</taxon>
        <taxon>Poales</taxon>
        <taxon>Poaceae</taxon>
        <taxon>PACMAD clade</taxon>
        <taxon>Panicoideae</taxon>
        <taxon>Panicodae</taxon>
        <taxon>Paniceae</taxon>
        <taxon>Anthephorinae</taxon>
        <taxon>Digitaria</taxon>
    </lineage>
</organism>